<feature type="region of interest" description="Disordered" evidence="1">
    <location>
        <begin position="1"/>
        <end position="20"/>
    </location>
</feature>
<evidence type="ECO:0000256" key="1">
    <source>
        <dbReference type="SAM" id="MobiDB-lite"/>
    </source>
</evidence>
<evidence type="ECO:0008006" key="6">
    <source>
        <dbReference type="Google" id="ProtNLM"/>
    </source>
</evidence>
<feature type="compositionally biased region" description="Basic and acidic residues" evidence="1">
    <location>
        <begin position="204"/>
        <end position="217"/>
    </location>
</feature>
<dbReference type="Pfam" id="PF13768">
    <property type="entry name" value="VWA_3"/>
    <property type="match status" value="1"/>
</dbReference>
<sequence>MPPSNGIVHTGTPDGSGGNREHLVLEEMKAKVLIIDVAARVTLTQVYRNPLSTATSRAVYYFPVPASGAVCAFEMRTSDDRVVKAVCKEKTQAREEYEQALAQGQETSLLEWVADDIFTISVGSIPANSTVSTKLVFTMTLVNDDNADEIRFQLPMCVGERYGPPLTALEGAAAPSASTRIRITADIQTSGRIQSIASPSHSDSITETKYPTHLDRPSRRRSTVRYRSTNYLDRDFVLVVRAEDLDAPRCFAELQRDPEGKHSDTVAMQFTIVPNFKLPPVAGQEYIFLVDRSGSMGGSRIETAKRTLELLLRMLPSRDSKFNIFSFGFHCDSLWSHSQVYNQTTLSAATAHVASMSADYGPGTEIRGAFDAIFRSRTTFVSTAVLALTDGEVTDIDGTVVDIQTAVSNSHAAGAHLRVFCLGIGNGVSTAMCEGIARAGNGVCLFAVHTESILGKCARLFRAGRTPFVENVTIDWGIPDENLSLRSQTVNFSMSSSPQRVRLRPAPVVQQSPAFISDIHAGTRMNVYAILTLRKTMVPKEVTLRGQIANGDGDAFELTVPIRGIQLADSEPGLPLVHTLAAWRLIQDHQERTASLAVAVGDASDEEIRKASIIRLGERYQVASRYTSFVAVDSGQDTQRRARRAPSPIDTSRDVQRQAPLSGLRRIFNRFFNTSPVVSPTTAGPDLPGAWPDANSTADLARDDPDEGYQSAATFSTLSSLEGSSESEWSDWSDAPPPVSEEDARIQRSPSPNLEPLRLAPLPIREQRRQRIQQAAPEPRAPPPPVHPEVVELAALQLFDGSFDESIRRLVGDQIFDDTQQVDVAVWATALGIAFMSRHLQDPAQKDLLDDLLEKAYEFLGGKQNSGVRRIIERAKGLL</sequence>
<accession>A0AAD7P321</accession>
<dbReference type="PANTHER" id="PTHR45737">
    <property type="entry name" value="VON WILLEBRAND FACTOR A DOMAIN-CONTAINING PROTEIN 5A"/>
    <property type="match status" value="1"/>
</dbReference>
<evidence type="ECO:0000259" key="2">
    <source>
        <dbReference type="PROSITE" id="PS50234"/>
    </source>
</evidence>
<dbReference type="AlphaFoldDB" id="A0AAD7P321"/>
<dbReference type="PROSITE" id="PS51468">
    <property type="entry name" value="VIT"/>
    <property type="match status" value="1"/>
</dbReference>
<feature type="domain" description="VIT" evidence="3">
    <location>
        <begin position="9"/>
        <end position="139"/>
    </location>
</feature>
<feature type="region of interest" description="Disordered" evidence="1">
    <location>
        <begin position="675"/>
        <end position="762"/>
    </location>
</feature>
<dbReference type="SUPFAM" id="SSF53300">
    <property type="entry name" value="vWA-like"/>
    <property type="match status" value="1"/>
</dbReference>
<dbReference type="PANTHER" id="PTHR45737:SF6">
    <property type="entry name" value="VON WILLEBRAND FACTOR A DOMAIN-CONTAINING PROTEIN 5A"/>
    <property type="match status" value="1"/>
</dbReference>
<evidence type="ECO:0000259" key="3">
    <source>
        <dbReference type="PROSITE" id="PS51468"/>
    </source>
</evidence>
<dbReference type="InterPro" id="IPR036465">
    <property type="entry name" value="vWFA_dom_sf"/>
</dbReference>
<dbReference type="Gene3D" id="3.40.50.410">
    <property type="entry name" value="von Willebrand factor, type A domain"/>
    <property type="match status" value="1"/>
</dbReference>
<evidence type="ECO:0000313" key="5">
    <source>
        <dbReference type="Proteomes" id="UP001215598"/>
    </source>
</evidence>
<dbReference type="InterPro" id="IPR002035">
    <property type="entry name" value="VWF_A"/>
</dbReference>
<gene>
    <name evidence="4" type="ORF">B0H16DRAFT_1487985</name>
</gene>
<proteinExistence type="predicted"/>
<dbReference type="SMART" id="SM00327">
    <property type="entry name" value="VWA"/>
    <property type="match status" value="1"/>
</dbReference>
<protein>
    <recommendedName>
        <fullName evidence="6">VIT-domain-containing protein</fullName>
    </recommendedName>
</protein>
<dbReference type="Pfam" id="PF08487">
    <property type="entry name" value="VIT"/>
    <property type="match status" value="1"/>
</dbReference>
<dbReference type="SMART" id="SM00609">
    <property type="entry name" value="VIT"/>
    <property type="match status" value="1"/>
</dbReference>
<feature type="region of interest" description="Disordered" evidence="1">
    <location>
        <begin position="195"/>
        <end position="222"/>
    </location>
</feature>
<dbReference type="PROSITE" id="PS50234">
    <property type="entry name" value="VWFA"/>
    <property type="match status" value="1"/>
</dbReference>
<dbReference type="EMBL" id="JARKIB010000001">
    <property type="protein sequence ID" value="KAJ7785776.1"/>
    <property type="molecule type" value="Genomic_DNA"/>
</dbReference>
<dbReference type="Proteomes" id="UP001215598">
    <property type="component" value="Unassembled WGS sequence"/>
</dbReference>
<comment type="caution">
    <text evidence="4">The sequence shown here is derived from an EMBL/GenBank/DDBJ whole genome shotgun (WGS) entry which is preliminary data.</text>
</comment>
<feature type="compositionally biased region" description="Low complexity" evidence="1">
    <location>
        <begin position="716"/>
        <end position="734"/>
    </location>
</feature>
<keyword evidence="5" id="KW-1185">Reference proteome</keyword>
<dbReference type="InterPro" id="IPR013694">
    <property type="entry name" value="VIT"/>
</dbReference>
<feature type="region of interest" description="Disordered" evidence="1">
    <location>
        <begin position="633"/>
        <end position="658"/>
    </location>
</feature>
<organism evidence="4 5">
    <name type="scientific">Mycena metata</name>
    <dbReference type="NCBI Taxonomy" id="1033252"/>
    <lineage>
        <taxon>Eukaryota</taxon>
        <taxon>Fungi</taxon>
        <taxon>Dikarya</taxon>
        <taxon>Basidiomycota</taxon>
        <taxon>Agaricomycotina</taxon>
        <taxon>Agaricomycetes</taxon>
        <taxon>Agaricomycetidae</taxon>
        <taxon>Agaricales</taxon>
        <taxon>Marasmiineae</taxon>
        <taxon>Mycenaceae</taxon>
        <taxon>Mycena</taxon>
    </lineage>
</organism>
<name>A0AAD7P321_9AGAR</name>
<reference evidence="4" key="1">
    <citation type="submission" date="2023-03" db="EMBL/GenBank/DDBJ databases">
        <title>Massive genome expansion in bonnet fungi (Mycena s.s.) driven by repeated elements and novel gene families across ecological guilds.</title>
        <authorList>
            <consortium name="Lawrence Berkeley National Laboratory"/>
            <person name="Harder C.B."/>
            <person name="Miyauchi S."/>
            <person name="Viragh M."/>
            <person name="Kuo A."/>
            <person name="Thoen E."/>
            <person name="Andreopoulos B."/>
            <person name="Lu D."/>
            <person name="Skrede I."/>
            <person name="Drula E."/>
            <person name="Henrissat B."/>
            <person name="Morin E."/>
            <person name="Kohler A."/>
            <person name="Barry K."/>
            <person name="LaButti K."/>
            <person name="Morin E."/>
            <person name="Salamov A."/>
            <person name="Lipzen A."/>
            <person name="Mereny Z."/>
            <person name="Hegedus B."/>
            <person name="Baldrian P."/>
            <person name="Stursova M."/>
            <person name="Weitz H."/>
            <person name="Taylor A."/>
            <person name="Grigoriev I.V."/>
            <person name="Nagy L.G."/>
            <person name="Martin F."/>
            <person name="Kauserud H."/>
        </authorList>
    </citation>
    <scope>NUCLEOTIDE SEQUENCE</scope>
    <source>
        <strain evidence="4">CBHHK182m</strain>
    </source>
</reference>
<feature type="domain" description="VWFA" evidence="2">
    <location>
        <begin position="285"/>
        <end position="472"/>
    </location>
</feature>
<evidence type="ECO:0000313" key="4">
    <source>
        <dbReference type="EMBL" id="KAJ7785776.1"/>
    </source>
</evidence>